<evidence type="ECO:0000313" key="8">
    <source>
        <dbReference type="Proteomes" id="UP000483078"/>
    </source>
</evidence>
<comment type="caution">
    <text evidence="7">The sequence shown here is derived from an EMBL/GenBank/DDBJ whole genome shotgun (WGS) entry which is preliminary data.</text>
</comment>
<evidence type="ECO:0000256" key="1">
    <source>
        <dbReference type="ARBA" id="ARBA00004141"/>
    </source>
</evidence>
<evidence type="ECO:0000256" key="2">
    <source>
        <dbReference type="ARBA" id="ARBA00022692"/>
    </source>
</evidence>
<sequence>MNRDDLVALVAETVRRPAEAARRILAWRIASSLLWMGFALTVVLNTLLFHISSLIYPMPSGAIAVPALFSSPFLYAAVMGGGLLLMALVLTQVGKMLGGVGRFEDVLTLLVWLQVLRLAAQVIVLVLMALLPAFAALVTMAIGLLSLWILMNFINAVHGFDSLGRSFMALVLAILGISVGLSMLLALFGGVSVGMT</sequence>
<feature type="domain" description="Yip1" evidence="6">
    <location>
        <begin position="12"/>
        <end position="179"/>
    </location>
</feature>
<evidence type="ECO:0000256" key="3">
    <source>
        <dbReference type="ARBA" id="ARBA00022989"/>
    </source>
</evidence>
<feature type="transmembrane region" description="Helical" evidence="5">
    <location>
        <begin position="32"/>
        <end position="53"/>
    </location>
</feature>
<keyword evidence="4 5" id="KW-0472">Membrane</keyword>
<dbReference type="EMBL" id="VENJ01000006">
    <property type="protein sequence ID" value="MTJ04237.1"/>
    <property type="molecule type" value="Genomic_DNA"/>
</dbReference>
<feature type="transmembrane region" description="Helical" evidence="5">
    <location>
        <begin position="106"/>
        <end position="128"/>
    </location>
</feature>
<dbReference type="Proteomes" id="UP000483078">
    <property type="component" value="Unassembled WGS sequence"/>
</dbReference>
<evidence type="ECO:0000313" key="7">
    <source>
        <dbReference type="EMBL" id="MTJ04237.1"/>
    </source>
</evidence>
<gene>
    <name evidence="7" type="ORF">FH759_06015</name>
</gene>
<comment type="subcellular location">
    <subcellularLocation>
        <location evidence="1">Membrane</location>
        <topology evidence="1">Multi-pass membrane protein</topology>
    </subcellularLocation>
</comment>
<keyword evidence="2 5" id="KW-0812">Transmembrane</keyword>
<organism evidence="7 8">
    <name type="scientific">Sediminimonas qiaohouensis</name>
    <dbReference type="NCBI Taxonomy" id="552061"/>
    <lineage>
        <taxon>Bacteria</taxon>
        <taxon>Pseudomonadati</taxon>
        <taxon>Pseudomonadota</taxon>
        <taxon>Alphaproteobacteria</taxon>
        <taxon>Rhodobacterales</taxon>
        <taxon>Roseobacteraceae</taxon>
        <taxon>Sediminimonas</taxon>
    </lineage>
</organism>
<accession>A0A7C9LAI4</accession>
<name>A0A7C9LAI4_9RHOB</name>
<dbReference type="GO" id="GO:0016020">
    <property type="term" value="C:membrane"/>
    <property type="evidence" value="ECO:0007669"/>
    <property type="project" value="UniProtKB-SubCell"/>
</dbReference>
<reference evidence="7 8" key="1">
    <citation type="submission" date="2019-06" db="EMBL/GenBank/DDBJ databases">
        <title>Enrichment of Autotrophic Halophilic Microorganisms from Red Sea Brine Pool Using Microbial Electrosynthesis System.</title>
        <authorList>
            <person name="Alqahtani M.F."/>
            <person name="Bajracharya S."/>
            <person name="Katuri K.P."/>
            <person name="Ali M."/>
            <person name="Saikaly P.E."/>
        </authorList>
    </citation>
    <scope>NUCLEOTIDE SEQUENCE [LARGE SCALE GENOMIC DNA]</scope>
    <source>
        <strain evidence="7">MES6</strain>
    </source>
</reference>
<evidence type="ECO:0000256" key="5">
    <source>
        <dbReference type="SAM" id="Phobius"/>
    </source>
</evidence>
<evidence type="ECO:0000256" key="4">
    <source>
        <dbReference type="ARBA" id="ARBA00023136"/>
    </source>
</evidence>
<dbReference type="Pfam" id="PF04893">
    <property type="entry name" value="Yip1"/>
    <property type="match status" value="1"/>
</dbReference>
<keyword evidence="3 5" id="KW-1133">Transmembrane helix</keyword>
<feature type="transmembrane region" description="Helical" evidence="5">
    <location>
        <begin position="167"/>
        <end position="191"/>
    </location>
</feature>
<dbReference type="RefSeq" id="WP_273248829.1">
    <property type="nucleotide sequence ID" value="NZ_VENJ01000006.1"/>
</dbReference>
<dbReference type="InterPro" id="IPR006977">
    <property type="entry name" value="Yip1_dom"/>
</dbReference>
<proteinExistence type="predicted"/>
<dbReference type="AlphaFoldDB" id="A0A7C9LAI4"/>
<feature type="transmembrane region" description="Helical" evidence="5">
    <location>
        <begin position="134"/>
        <end position="155"/>
    </location>
</feature>
<evidence type="ECO:0000259" key="6">
    <source>
        <dbReference type="Pfam" id="PF04893"/>
    </source>
</evidence>
<feature type="transmembrane region" description="Helical" evidence="5">
    <location>
        <begin position="73"/>
        <end position="94"/>
    </location>
</feature>
<protein>
    <submittedName>
        <fullName evidence="7">YIP1 family protein</fullName>
    </submittedName>
</protein>